<comment type="caution">
    <text evidence="2">The sequence shown here is derived from an EMBL/GenBank/DDBJ whole genome shotgun (WGS) entry which is preliminary data.</text>
</comment>
<dbReference type="EMBL" id="NBTZ01000022">
    <property type="protein sequence ID" value="OTP78850.1"/>
    <property type="molecule type" value="Genomic_DNA"/>
</dbReference>
<evidence type="ECO:0000313" key="3">
    <source>
        <dbReference type="Proteomes" id="UP000195221"/>
    </source>
</evidence>
<protein>
    <submittedName>
        <fullName evidence="2">Uncharacterized protein</fullName>
    </submittedName>
</protein>
<dbReference type="Proteomes" id="UP000195221">
    <property type="component" value="Unassembled WGS sequence"/>
</dbReference>
<organism evidence="2 3">
    <name type="scientific">Caballeronia sordidicola</name>
    <name type="common">Burkholderia sordidicola</name>
    <dbReference type="NCBI Taxonomy" id="196367"/>
    <lineage>
        <taxon>Bacteria</taxon>
        <taxon>Pseudomonadati</taxon>
        <taxon>Pseudomonadota</taxon>
        <taxon>Betaproteobacteria</taxon>
        <taxon>Burkholderiales</taxon>
        <taxon>Burkholderiaceae</taxon>
        <taxon>Caballeronia</taxon>
    </lineage>
</organism>
<sequence>MAHALSGASGLLASKARFAWTSHDPHRVRANMPLAHRFKPNGFRVRLAAASAPLLQRPRPTENATPGALGGAEEA</sequence>
<reference evidence="2 3" key="1">
    <citation type="submission" date="2017-03" db="EMBL/GenBank/DDBJ databases">
        <title>Genome analysis of strain PAMC 26577.</title>
        <authorList>
            <person name="Oh H.-M."/>
            <person name="Yang J.-A."/>
        </authorList>
    </citation>
    <scope>NUCLEOTIDE SEQUENCE [LARGE SCALE GENOMIC DNA]</scope>
    <source>
        <strain evidence="2 3">PAMC 26577</strain>
    </source>
</reference>
<evidence type="ECO:0000256" key="1">
    <source>
        <dbReference type="SAM" id="MobiDB-lite"/>
    </source>
</evidence>
<proteinExistence type="predicted"/>
<name>A0A242N596_CABSO</name>
<dbReference type="AlphaFoldDB" id="A0A242N596"/>
<feature type="region of interest" description="Disordered" evidence="1">
    <location>
        <begin position="53"/>
        <end position="75"/>
    </location>
</feature>
<evidence type="ECO:0000313" key="2">
    <source>
        <dbReference type="EMBL" id="OTP78850.1"/>
    </source>
</evidence>
<accession>A0A242N596</accession>
<gene>
    <name evidence="2" type="ORF">PAMC26577_04425</name>
</gene>